<dbReference type="OrthoDB" id="2757062at2759"/>
<evidence type="ECO:0000256" key="1">
    <source>
        <dbReference type="SAM" id="MobiDB-lite"/>
    </source>
</evidence>
<sequence>MRPRRRSLQSMEVNDLALSVLQWSSGNLGYSIIQIGLSSALFGILTSLVVVALFFLIRTRPAAMRILLPSTLLLYISTTLYMAAEIWHISSIDTYVSGASLGLFSASYGQDGYDAFARDVEKQSWMLTVALGINVLLGDVIVWWRACVVWRNRLVYCLGAVLLSVTVVCGSLGVYYTPHLSSMNALFKLQGNRLAAASAVLSFATNLFATSLIGYKAWEHRQLLRQHFREGHRQTRVLRGLALLVESGTIYCVLLAIVIVDQGVNGTTGPTSSPLSTFEEIEQDYTYDCFVPIVAIYPVLIIALIALDQSPIDSGFSQHHIAEESTARRRGGVMTSTVVFHHPVSTSGAGDGSFSSSDASSVGDAGDVRQEGSKDSDTPSRRVALEKGEDQKEKGAELV</sequence>
<keyword evidence="2" id="KW-0812">Transmembrane</keyword>
<feature type="compositionally biased region" description="Basic and acidic residues" evidence="1">
    <location>
        <begin position="366"/>
        <end position="399"/>
    </location>
</feature>
<keyword evidence="2" id="KW-0472">Membrane</keyword>
<feature type="transmembrane region" description="Helical" evidence="2">
    <location>
        <begin position="66"/>
        <end position="84"/>
    </location>
</feature>
<feature type="transmembrane region" description="Helical" evidence="2">
    <location>
        <begin position="125"/>
        <end position="144"/>
    </location>
</feature>
<feature type="transmembrane region" description="Helical" evidence="2">
    <location>
        <begin position="285"/>
        <end position="307"/>
    </location>
</feature>
<feature type="transmembrane region" description="Helical" evidence="2">
    <location>
        <begin position="196"/>
        <end position="218"/>
    </location>
</feature>
<feature type="transmembrane region" description="Helical" evidence="2">
    <location>
        <begin position="156"/>
        <end position="176"/>
    </location>
</feature>
<evidence type="ECO:0000256" key="2">
    <source>
        <dbReference type="SAM" id="Phobius"/>
    </source>
</evidence>
<gene>
    <name evidence="3" type="ORF">GSI_00148</name>
</gene>
<name>A0A2G8SRR3_9APHY</name>
<reference evidence="3 4" key="1">
    <citation type="journal article" date="2015" name="Sci. Rep.">
        <title>Chromosome-level genome map provides insights into diverse defense mechanisms in the medicinal fungus Ganoderma sinense.</title>
        <authorList>
            <person name="Zhu Y."/>
            <person name="Xu J."/>
            <person name="Sun C."/>
            <person name="Zhou S."/>
            <person name="Xu H."/>
            <person name="Nelson D.R."/>
            <person name="Qian J."/>
            <person name="Song J."/>
            <person name="Luo H."/>
            <person name="Xiang L."/>
            <person name="Li Y."/>
            <person name="Xu Z."/>
            <person name="Ji A."/>
            <person name="Wang L."/>
            <person name="Lu S."/>
            <person name="Hayward A."/>
            <person name="Sun W."/>
            <person name="Li X."/>
            <person name="Schwartz D.C."/>
            <person name="Wang Y."/>
            <person name="Chen S."/>
        </authorList>
    </citation>
    <scope>NUCLEOTIDE SEQUENCE [LARGE SCALE GENOMIC DNA]</scope>
    <source>
        <strain evidence="3 4">ZZ0214-1</strain>
    </source>
</reference>
<keyword evidence="4" id="KW-1185">Reference proteome</keyword>
<feature type="compositionally biased region" description="Low complexity" evidence="1">
    <location>
        <begin position="347"/>
        <end position="365"/>
    </location>
</feature>
<proteinExistence type="predicted"/>
<evidence type="ECO:0000313" key="4">
    <source>
        <dbReference type="Proteomes" id="UP000230002"/>
    </source>
</evidence>
<organism evidence="3 4">
    <name type="scientific">Ganoderma sinense ZZ0214-1</name>
    <dbReference type="NCBI Taxonomy" id="1077348"/>
    <lineage>
        <taxon>Eukaryota</taxon>
        <taxon>Fungi</taxon>
        <taxon>Dikarya</taxon>
        <taxon>Basidiomycota</taxon>
        <taxon>Agaricomycotina</taxon>
        <taxon>Agaricomycetes</taxon>
        <taxon>Polyporales</taxon>
        <taxon>Polyporaceae</taxon>
        <taxon>Ganoderma</taxon>
    </lineage>
</organism>
<keyword evidence="2" id="KW-1133">Transmembrane helix</keyword>
<feature type="region of interest" description="Disordered" evidence="1">
    <location>
        <begin position="347"/>
        <end position="399"/>
    </location>
</feature>
<dbReference type="EMBL" id="AYKW01000001">
    <property type="protein sequence ID" value="PIL36459.1"/>
    <property type="molecule type" value="Genomic_DNA"/>
</dbReference>
<feature type="transmembrane region" description="Helical" evidence="2">
    <location>
        <begin position="32"/>
        <end position="57"/>
    </location>
</feature>
<feature type="transmembrane region" description="Helical" evidence="2">
    <location>
        <begin position="238"/>
        <end position="260"/>
    </location>
</feature>
<comment type="caution">
    <text evidence="3">The sequence shown here is derived from an EMBL/GenBank/DDBJ whole genome shotgun (WGS) entry which is preliminary data.</text>
</comment>
<dbReference type="Proteomes" id="UP000230002">
    <property type="component" value="Unassembled WGS sequence"/>
</dbReference>
<evidence type="ECO:0000313" key="3">
    <source>
        <dbReference type="EMBL" id="PIL36459.1"/>
    </source>
</evidence>
<dbReference type="AlphaFoldDB" id="A0A2G8SRR3"/>
<protein>
    <submittedName>
        <fullName evidence="3">Uncharacterized protein</fullName>
    </submittedName>
</protein>
<accession>A0A2G8SRR3</accession>